<dbReference type="STRING" id="754476.Q7A_1263"/>
<dbReference type="PATRIC" id="fig|754476.3.peg.1246"/>
<gene>
    <name evidence="1" type="ordered locus">Q7A_1263</name>
</gene>
<dbReference type="GO" id="GO:0005886">
    <property type="term" value="C:plasma membrane"/>
    <property type="evidence" value="ECO:0007669"/>
    <property type="project" value="InterPro"/>
</dbReference>
<dbReference type="OrthoDB" id="5772063at2"/>
<protein>
    <submittedName>
        <fullName evidence="1">Hypothetical membrane protein</fullName>
    </submittedName>
</protein>
<dbReference type="EMBL" id="CP003390">
    <property type="protein sequence ID" value="AFI84100.1"/>
    <property type="molecule type" value="Genomic_DNA"/>
</dbReference>
<keyword evidence="2" id="KW-1185">Reference proteome</keyword>
<sequence length="98" mass="11238">MIRKILILAVFISFFLISTAFAVFNMQTVSLDLFFVQWQLPLAVLLIAFLLLGLIIGATIIALSTLRIRYDNHRLENKLQNAEQELNSLRILPVRNSH</sequence>
<dbReference type="Pfam" id="PF06305">
    <property type="entry name" value="LapA_dom"/>
    <property type="match status" value="1"/>
</dbReference>
<dbReference type="RefSeq" id="WP_014706473.1">
    <property type="nucleotide sequence ID" value="NC_017857.3"/>
</dbReference>
<name>I1XI81_METNJ</name>
<proteinExistence type="predicted"/>
<organism evidence="1 2">
    <name type="scientific">Methylophaga nitratireducenticrescens</name>
    <dbReference type="NCBI Taxonomy" id="754476"/>
    <lineage>
        <taxon>Bacteria</taxon>
        <taxon>Pseudomonadati</taxon>
        <taxon>Pseudomonadota</taxon>
        <taxon>Gammaproteobacteria</taxon>
        <taxon>Thiotrichales</taxon>
        <taxon>Piscirickettsiaceae</taxon>
        <taxon>Methylophaga</taxon>
    </lineage>
</organism>
<dbReference type="HOGENOM" id="CLU_160072_5_0_6"/>
<dbReference type="KEGG" id="mej:Q7A_1263"/>
<evidence type="ECO:0000313" key="1">
    <source>
        <dbReference type="EMBL" id="AFI84100.1"/>
    </source>
</evidence>
<reference evidence="1 2" key="2">
    <citation type="journal article" date="2013" name="Int. J. Syst. Evol. Microbiol.">
        <title>Methylophaga nitratireducenticrescens sp. nov. and Methylophaga frappieri sp. nov., isolated from the biofilm of the methanol-fed denitrification system treating the seawater at the Montreal Biodome.</title>
        <authorList>
            <person name="Villeneuve C."/>
            <person name="Martineau C."/>
            <person name="Mauffrey F."/>
            <person name="Villemur R."/>
        </authorList>
    </citation>
    <scope>NUCLEOTIDE SEQUENCE [LARGE SCALE GENOMIC DNA]</scope>
    <source>
        <strain evidence="1 2">JAM1</strain>
    </source>
</reference>
<dbReference type="AlphaFoldDB" id="I1XI81"/>
<reference evidence="1 2" key="1">
    <citation type="journal article" date="2012" name="J. Bacteriol.">
        <title>Complete genome sequences of Methylophaga sp. strain JAM1 and Methylophaga sp. strain JAM7.</title>
        <authorList>
            <person name="Villeneuve C."/>
            <person name="Martineau C."/>
            <person name="Mauffrey F."/>
            <person name="Villemur R."/>
        </authorList>
    </citation>
    <scope>NUCLEOTIDE SEQUENCE [LARGE SCALE GENOMIC DNA]</scope>
    <source>
        <strain evidence="1 2">JAM1</strain>
    </source>
</reference>
<dbReference type="Proteomes" id="UP000009144">
    <property type="component" value="Chromosome"/>
</dbReference>
<accession>I1XI81</accession>
<dbReference type="InterPro" id="IPR010445">
    <property type="entry name" value="LapA_dom"/>
</dbReference>
<evidence type="ECO:0000313" key="2">
    <source>
        <dbReference type="Proteomes" id="UP000009144"/>
    </source>
</evidence>